<comment type="caution">
    <text evidence="4">The sequence shown here is derived from an EMBL/GenBank/DDBJ whole genome shotgun (WGS) entry which is preliminary data.</text>
</comment>
<evidence type="ECO:0000313" key="4">
    <source>
        <dbReference type="EMBL" id="CAH1793364.1"/>
    </source>
</evidence>
<dbReference type="EMBL" id="CAIIXF020000009">
    <property type="protein sequence ID" value="CAH1793364.1"/>
    <property type="molecule type" value="Genomic_DNA"/>
</dbReference>
<dbReference type="Pfam" id="PF25228">
    <property type="entry name" value="Lips"/>
    <property type="match status" value="1"/>
</dbReference>
<dbReference type="OrthoDB" id="10003277at2759"/>
<feature type="transmembrane region" description="Helical" evidence="3">
    <location>
        <begin position="674"/>
        <end position="693"/>
    </location>
</feature>
<feature type="compositionally biased region" description="Polar residues" evidence="2">
    <location>
        <begin position="1229"/>
        <end position="1245"/>
    </location>
</feature>
<name>A0A8J1Y703_OWEFU</name>
<gene>
    <name evidence="4" type="ORF">OFUS_LOCUS18224</name>
</gene>
<feature type="region of interest" description="Disordered" evidence="2">
    <location>
        <begin position="1"/>
        <end position="21"/>
    </location>
</feature>
<keyword evidence="5" id="KW-1185">Reference proteome</keyword>
<keyword evidence="3" id="KW-1133">Transmembrane helix</keyword>
<feature type="coiled-coil region" evidence="1">
    <location>
        <begin position="1159"/>
        <end position="1186"/>
    </location>
</feature>
<protein>
    <submittedName>
        <fullName evidence="4">Uncharacterized protein</fullName>
    </submittedName>
</protein>
<accession>A0A8J1Y703</accession>
<keyword evidence="3" id="KW-0812">Transmembrane</keyword>
<organism evidence="4 5">
    <name type="scientific">Owenia fusiformis</name>
    <name type="common">Polychaete worm</name>
    <dbReference type="NCBI Taxonomy" id="6347"/>
    <lineage>
        <taxon>Eukaryota</taxon>
        <taxon>Metazoa</taxon>
        <taxon>Spiralia</taxon>
        <taxon>Lophotrochozoa</taxon>
        <taxon>Annelida</taxon>
        <taxon>Polychaeta</taxon>
        <taxon>Sedentaria</taxon>
        <taxon>Canalipalpata</taxon>
        <taxon>Sabellida</taxon>
        <taxon>Oweniida</taxon>
        <taxon>Oweniidae</taxon>
        <taxon>Owenia</taxon>
    </lineage>
</organism>
<keyword evidence="3" id="KW-0472">Membrane</keyword>
<dbReference type="PANTHER" id="PTHR37686:SF1">
    <property type="entry name" value="LD36006P"/>
    <property type="match status" value="1"/>
</dbReference>
<feature type="region of interest" description="Disordered" evidence="2">
    <location>
        <begin position="1207"/>
        <end position="1245"/>
    </location>
</feature>
<dbReference type="AlphaFoldDB" id="A0A8J1Y703"/>
<feature type="transmembrane region" description="Helical" evidence="3">
    <location>
        <begin position="714"/>
        <end position="746"/>
    </location>
</feature>
<evidence type="ECO:0000256" key="2">
    <source>
        <dbReference type="SAM" id="MobiDB-lite"/>
    </source>
</evidence>
<reference evidence="4" key="1">
    <citation type="submission" date="2022-03" db="EMBL/GenBank/DDBJ databases">
        <authorList>
            <person name="Martin C."/>
        </authorList>
    </citation>
    <scope>NUCLEOTIDE SEQUENCE</scope>
</reference>
<feature type="transmembrane region" description="Helical" evidence="3">
    <location>
        <begin position="639"/>
        <end position="668"/>
    </location>
</feature>
<keyword evidence="1" id="KW-0175">Coiled coil</keyword>
<proteinExistence type="predicted"/>
<evidence type="ECO:0000256" key="3">
    <source>
        <dbReference type="SAM" id="Phobius"/>
    </source>
</evidence>
<evidence type="ECO:0000256" key="1">
    <source>
        <dbReference type="SAM" id="Coils"/>
    </source>
</evidence>
<feature type="compositionally biased region" description="Acidic residues" evidence="2">
    <location>
        <begin position="1209"/>
        <end position="1225"/>
    </location>
</feature>
<evidence type="ECO:0000313" key="5">
    <source>
        <dbReference type="Proteomes" id="UP000749559"/>
    </source>
</evidence>
<sequence>MATRTMMDTDTGERQTIGRPKKEALSFPIDREGLTPEMYDVMVNIKWLFEQNLSHWTDFPLIPPAFTSSHDDENQVSYKDLFMAPVFDELDEVAVDKTGKARSLDHKQLADVRKYGEFSVESVHFPGQYHKWRLSQLLQKGTQRAHISLLNDMAWALRLLIVTAKNRIYSHFFSLSQTVRWIGKAFWLLLDLLIGMPSTTLGDLAYKIRDEHTKHLIAELDVKGGTKREWRAFCDYIQEKCQNSPGEREDTLHPPVVPHLYTTAKSLDIDLRLFNKDLMLKCVRILKGILDQESRGWHLKYKDKLITELKDQNLSNKKLTEVVNRKIGEEYLRRVFSAILENPELELVQSGIGKLLVEHAKTVIIMRQALENIRLQLFQHKKQLQEHLEKDFPVRSRIPAWMHQQQQEFEKEFIRQHMWSAHEEALAKCRHAQLHQSVYFLQRDLDFMKEREGILRKELSKVKLPNREFKFRRMIWRPWRWEVTRYCRGETERIITVVCDKPAPPTNLQRQDTCTYNLSKHWHSSTSSRWPFWRWLNYAHRTLSWASDAMFILLVVVPWCSPVGIRALFSLDPFYPDLELNPRDGSLCPRLSSKTQTLVSRLRSLWQHVRQSRTTFEATPDTGFLGKSLTRQFNRVWNYFFKGALGTVGLVLFMPPLCILVSLLSLLAGVTSPIWVPIITTLIHLTACLVYDFDHPDSGGNKWFKLFDAVIWRLLILGCLQPIAAVIAAFIVLPLTSFTIVLVGVLRRGCRAFWDTIMFHLVIKKRARVPASDSFIARRIAGPGLASNYFYQIKPEQALAAFESCLELHELKAWRDATLKLIEQPLTEYSDFVTKVFQPFSASLSSHGIFESLKKETHNLTQALKHKMDERKRMLHTGLNSELKSKIKLTGRELKVTIALCSKLIESFYPEHVLSRHLKSQEQFWEENDLEPYDWQGLTKQILSDVFSPSFLTPLEDTDTCFKLQVEHLDLKRYLKMLTAGEFRDDLDIVNAVHTPKGDIDVDAPFLELSAFNPTKQLVEYTGYLTDRGVRRKWPWKKMLPTYEDLEKMEVPPPIANPAHIAVAIYNRIYYKQPIDVGDPVCQLIIKAAESVPYNTHSDLTDIEPSTPDDHTTVSDPDVMTSHIAQAEHSMFSDNDESIRQTPDSEIPDDVIMHAPQQLKEIHNIVENIETLVDNLSENNSEVSQSGVVLYSEGERDTACVLHIRESSEETEDVDTQSASEEEEMITPSEGSTEYTHLPTNTSTV</sequence>
<dbReference type="InterPro" id="IPR057435">
    <property type="entry name" value="Lips"/>
</dbReference>
<dbReference type="Proteomes" id="UP000749559">
    <property type="component" value="Unassembled WGS sequence"/>
</dbReference>
<dbReference type="PANTHER" id="PTHR37686">
    <property type="entry name" value="LD36006P"/>
    <property type="match status" value="1"/>
</dbReference>